<dbReference type="AlphaFoldDB" id="A0A5B9DKG3"/>
<proteinExistence type="inferred from homology"/>
<dbReference type="InterPro" id="IPR036852">
    <property type="entry name" value="Peptidase_S8/S53_dom_sf"/>
</dbReference>
<dbReference type="InterPro" id="IPR034061">
    <property type="entry name" value="Peptidases_S8_Autotransporter"/>
</dbReference>
<dbReference type="Pfam" id="PF00082">
    <property type="entry name" value="Peptidase_S8"/>
    <property type="match status" value="1"/>
</dbReference>
<dbReference type="PROSITE" id="PS00137">
    <property type="entry name" value="SUBTILASE_HIS"/>
    <property type="match status" value="1"/>
</dbReference>
<dbReference type="Gene3D" id="3.40.50.200">
    <property type="entry name" value="Peptidase S8/S53 domain"/>
    <property type="match status" value="1"/>
</dbReference>
<dbReference type="SMART" id="SM00869">
    <property type="entry name" value="Autotransporter"/>
    <property type="match status" value="1"/>
</dbReference>
<feature type="domain" description="Autotransporter" evidence="8">
    <location>
        <begin position="631"/>
        <end position="897"/>
    </location>
</feature>
<evidence type="ECO:0000256" key="4">
    <source>
        <dbReference type="ARBA" id="ARBA00022801"/>
    </source>
</evidence>
<comment type="similarity">
    <text evidence="1 6">Belongs to the peptidase S8 family.</text>
</comment>
<dbReference type="Proteomes" id="UP000321062">
    <property type="component" value="Chromosome"/>
</dbReference>
<dbReference type="InterPro" id="IPR006315">
    <property type="entry name" value="OM_autotransptr_brl_dom"/>
</dbReference>
<dbReference type="InterPro" id="IPR036709">
    <property type="entry name" value="Autotransporte_beta_dom_sf"/>
</dbReference>
<protein>
    <submittedName>
        <fullName evidence="9">Autotransporter domain-containing protein</fullName>
    </submittedName>
</protein>
<dbReference type="PRINTS" id="PR00723">
    <property type="entry name" value="SUBTILISIN"/>
</dbReference>
<keyword evidence="10" id="KW-1185">Reference proteome</keyword>
<dbReference type="PROSITE" id="PS51892">
    <property type="entry name" value="SUBTILASE"/>
    <property type="match status" value="1"/>
</dbReference>
<dbReference type="KEGG" id="yti:FNA67_05685"/>
<gene>
    <name evidence="9" type="ORF">FNA67_05685</name>
</gene>
<keyword evidence="2 6" id="KW-0645">Protease</keyword>
<dbReference type="SUPFAM" id="SSF51126">
    <property type="entry name" value="Pectin lyase-like"/>
    <property type="match status" value="1"/>
</dbReference>
<evidence type="ECO:0000256" key="3">
    <source>
        <dbReference type="ARBA" id="ARBA00022729"/>
    </source>
</evidence>
<dbReference type="SUPFAM" id="SSF103515">
    <property type="entry name" value="Autotransporter"/>
    <property type="match status" value="1"/>
</dbReference>
<dbReference type="NCBIfam" id="TIGR02601">
    <property type="entry name" value="autotrns_rpt"/>
    <property type="match status" value="1"/>
</dbReference>
<feature type="active site" description="Charge relay system" evidence="6">
    <location>
        <position position="102"/>
    </location>
</feature>
<evidence type="ECO:0000313" key="10">
    <source>
        <dbReference type="Proteomes" id="UP000321062"/>
    </source>
</evidence>
<dbReference type="PROSITE" id="PS51208">
    <property type="entry name" value="AUTOTRANSPORTER"/>
    <property type="match status" value="1"/>
</dbReference>
<dbReference type="InterPro" id="IPR005546">
    <property type="entry name" value="Autotransporte_beta"/>
</dbReference>
<evidence type="ECO:0000256" key="6">
    <source>
        <dbReference type="PROSITE-ProRule" id="PRU01240"/>
    </source>
</evidence>
<evidence type="ECO:0000256" key="5">
    <source>
        <dbReference type="ARBA" id="ARBA00022825"/>
    </source>
</evidence>
<dbReference type="Pfam" id="PF03797">
    <property type="entry name" value="Autotransporter"/>
    <property type="match status" value="1"/>
</dbReference>
<dbReference type="Pfam" id="PF12951">
    <property type="entry name" value="PATR"/>
    <property type="match status" value="1"/>
</dbReference>
<dbReference type="CDD" id="cd04848">
    <property type="entry name" value="Peptidases_S8_Autotransporter_serine_protease_like"/>
    <property type="match status" value="1"/>
</dbReference>
<dbReference type="EMBL" id="CP041690">
    <property type="protein sequence ID" value="QEE19694.1"/>
    <property type="molecule type" value="Genomic_DNA"/>
</dbReference>
<feature type="active site" description="Charge relay system" evidence="6">
    <location>
        <position position="273"/>
    </location>
</feature>
<dbReference type="InterPro" id="IPR015500">
    <property type="entry name" value="Peptidase_S8_subtilisin-rel"/>
</dbReference>
<name>A0A5B9DKG3_9HYPH</name>
<reference evidence="9 10" key="1">
    <citation type="journal article" date="2015" name="Int. J. Syst. Evol. Microbiol.">
        <title>Youhaiella tibetensis gen. nov., sp. nov., isolated from subsurface sediment.</title>
        <authorList>
            <person name="Wang Y.X."/>
            <person name="Huang F.Q."/>
            <person name="Nogi Y."/>
            <person name="Pang S.J."/>
            <person name="Wang P.K."/>
            <person name="Lv J."/>
        </authorList>
    </citation>
    <scope>NUCLEOTIDE SEQUENCE [LARGE SCALE GENOMIC DNA]</scope>
    <source>
        <strain evidence="10">fig4</strain>
    </source>
</reference>
<dbReference type="InterPro" id="IPR023828">
    <property type="entry name" value="Peptidase_S8_Ser-AS"/>
</dbReference>
<dbReference type="PANTHER" id="PTHR43806:SF11">
    <property type="entry name" value="CEREVISIN-RELATED"/>
    <property type="match status" value="1"/>
</dbReference>
<keyword evidence="3 7" id="KW-0732">Signal</keyword>
<dbReference type="InterPro" id="IPR023827">
    <property type="entry name" value="Peptidase_S8_Asp-AS"/>
</dbReference>
<feature type="active site" description="Charge relay system" evidence="6">
    <location>
        <position position="70"/>
    </location>
</feature>
<dbReference type="PROSITE" id="PS00136">
    <property type="entry name" value="SUBTILASE_ASP"/>
    <property type="match status" value="1"/>
</dbReference>
<dbReference type="InterPro" id="IPR050131">
    <property type="entry name" value="Peptidase_S8_subtilisin-like"/>
</dbReference>
<evidence type="ECO:0000256" key="7">
    <source>
        <dbReference type="SAM" id="SignalP"/>
    </source>
</evidence>
<sequence>MIKVYWARRLGAMLVLGAVSVTAALAFEPTDPEYWRTPEFQAQIGLDYIYAQDAYALGLDGTGVNIGLLDTGIDMSHPEFAGRSFSGWALDGVLWSRDGNGHGTMVASVLAANRDGVGMHGVAPGARLLVASDLNSRGEFDEQALVGGVNWLIDQDTDFILYELGHTGFPVVDYTLADAHDTLGMPLLDAFHRATDAGIVIIVPTHNQFFDDPSLEAGLPSLFPELEDNWLAVSGYYYGNKCGVAKYYCLTAPAEDIRVAAAGGGYENVWGTSFAGPHVAGVAALVKQRYPYLTANQIKQVLLGTAWDENGDGVDDQFGYGLLQAWAAVRGPGKFDWGDFHVVQPSGVSSWYNAISGAGGLIKSGEGALILRADNTYTGPTRVDGGDLVIEGSIASNAFADPGGVLTGDGTIDGAVENRGTLMPGWGADGGTLTISGNYDQYADASLLVYVGGRFGVSHAAIHGAASLDGTVEARVLAGGYQGDAEHEILRADLGLTGQFEGVTDDMAFLDTQLRYDPDAVYLGVRRNGVTFTSFAGSANGAGAAGAIEALGVGNSLFDAAVTLSTADAGAAFEQLSGQKQASTATALADAGSLVGSMANDRLRSAFGSAGAVEVPIMSYADGGTPLMVSMDYQGPAFWTSSQAAWGSGDAMSRFSAGQLVGVDAPFGDWRLGALAGVGLTSTSSSTASLKGTDYHFGVYGGTSWGSLALRSGASFSHHELETSRSVTAGGLDQTLTSSYGGNTAQAFAELGYGIEAGDLHFEPFAGLAYMNVWTDGFAETGGSAALSGSGTTLSALFTTIGLNAHTRIVIGETEAVVRGSAGWRHAFGDAPVSTQAFSGSGSFAVTGSEIDRDVALLEAGVDFPISASATVGLTYGGQLSAKSHSHGFKAELRVDF</sequence>
<keyword evidence="4 6" id="KW-0378">Hydrolase</keyword>
<dbReference type="SUPFAM" id="SSF52743">
    <property type="entry name" value="Subtilisin-like"/>
    <property type="match status" value="1"/>
</dbReference>
<dbReference type="InterPro" id="IPR011050">
    <property type="entry name" value="Pectin_lyase_fold/virulence"/>
</dbReference>
<keyword evidence="5 6" id="KW-0720">Serine protease</keyword>
<dbReference type="InterPro" id="IPR013425">
    <property type="entry name" value="Autotrns_rpt"/>
</dbReference>
<dbReference type="InterPro" id="IPR022398">
    <property type="entry name" value="Peptidase_S8_His-AS"/>
</dbReference>
<evidence type="ECO:0000256" key="1">
    <source>
        <dbReference type="ARBA" id="ARBA00011073"/>
    </source>
</evidence>
<evidence type="ECO:0000313" key="9">
    <source>
        <dbReference type="EMBL" id="QEE19694.1"/>
    </source>
</evidence>
<feature type="signal peptide" evidence="7">
    <location>
        <begin position="1"/>
        <end position="26"/>
    </location>
</feature>
<accession>A0A5B9DKG3</accession>
<dbReference type="PANTHER" id="PTHR43806">
    <property type="entry name" value="PEPTIDASE S8"/>
    <property type="match status" value="1"/>
</dbReference>
<dbReference type="GO" id="GO:0004252">
    <property type="term" value="F:serine-type endopeptidase activity"/>
    <property type="evidence" value="ECO:0007669"/>
    <property type="project" value="UniProtKB-UniRule"/>
</dbReference>
<feature type="chain" id="PRO_5022740849" evidence="7">
    <location>
        <begin position="27"/>
        <end position="897"/>
    </location>
</feature>
<evidence type="ECO:0000259" key="8">
    <source>
        <dbReference type="PROSITE" id="PS51208"/>
    </source>
</evidence>
<dbReference type="GO" id="GO:0019867">
    <property type="term" value="C:outer membrane"/>
    <property type="evidence" value="ECO:0007669"/>
    <property type="project" value="InterPro"/>
</dbReference>
<dbReference type="PROSITE" id="PS00138">
    <property type="entry name" value="SUBTILASE_SER"/>
    <property type="match status" value="1"/>
</dbReference>
<dbReference type="OrthoDB" id="9804931at2"/>
<evidence type="ECO:0000256" key="2">
    <source>
        <dbReference type="ARBA" id="ARBA00022670"/>
    </source>
</evidence>
<dbReference type="InterPro" id="IPR000209">
    <property type="entry name" value="Peptidase_S8/S53_dom"/>
</dbReference>
<dbReference type="NCBIfam" id="TIGR01414">
    <property type="entry name" value="autotrans_barl"/>
    <property type="match status" value="1"/>
</dbReference>
<organism evidence="9 10">
    <name type="scientific">Paradevosia tibetensis</name>
    <dbReference type="NCBI Taxonomy" id="1447062"/>
    <lineage>
        <taxon>Bacteria</taxon>
        <taxon>Pseudomonadati</taxon>
        <taxon>Pseudomonadota</taxon>
        <taxon>Alphaproteobacteria</taxon>
        <taxon>Hyphomicrobiales</taxon>
        <taxon>Devosiaceae</taxon>
        <taxon>Paradevosia</taxon>
    </lineage>
</organism>
<dbReference type="Gene3D" id="2.40.128.130">
    <property type="entry name" value="Autotransporter beta-domain"/>
    <property type="match status" value="1"/>
</dbReference>
<dbReference type="GO" id="GO:0006508">
    <property type="term" value="P:proteolysis"/>
    <property type="evidence" value="ECO:0007669"/>
    <property type="project" value="UniProtKB-KW"/>
</dbReference>